<dbReference type="Pfam" id="PF13377">
    <property type="entry name" value="Peripla_BP_3"/>
    <property type="match status" value="1"/>
</dbReference>
<evidence type="ECO:0000259" key="4">
    <source>
        <dbReference type="PROSITE" id="PS50932"/>
    </source>
</evidence>
<gene>
    <name evidence="5" type="ORF">DMY87_14255</name>
</gene>
<dbReference type="SUPFAM" id="SSF53822">
    <property type="entry name" value="Periplasmic binding protein-like I"/>
    <property type="match status" value="1"/>
</dbReference>
<dbReference type="Gene3D" id="1.10.260.40">
    <property type="entry name" value="lambda repressor-like DNA-binding domains"/>
    <property type="match status" value="1"/>
</dbReference>
<keyword evidence="2" id="KW-0238">DNA-binding</keyword>
<dbReference type="CDD" id="cd01392">
    <property type="entry name" value="HTH_LacI"/>
    <property type="match status" value="1"/>
</dbReference>
<feature type="domain" description="HTH lacI-type" evidence="4">
    <location>
        <begin position="13"/>
        <end position="67"/>
    </location>
</feature>
<dbReference type="Pfam" id="PF00356">
    <property type="entry name" value="LacI"/>
    <property type="match status" value="1"/>
</dbReference>
<accession>A0ABX5NPE6</accession>
<keyword evidence="1" id="KW-0805">Transcription regulation</keyword>
<protein>
    <submittedName>
        <fullName evidence="5">LacI family transcriptional regulator</fullName>
    </submittedName>
</protein>
<keyword evidence="6" id="KW-1185">Reference proteome</keyword>
<dbReference type="SUPFAM" id="SSF47413">
    <property type="entry name" value="lambda repressor-like DNA-binding domains"/>
    <property type="match status" value="1"/>
</dbReference>
<name>A0ABX5NPE6_9HYPH</name>
<dbReference type="Proteomes" id="UP000247536">
    <property type="component" value="Unassembled WGS sequence"/>
</dbReference>
<evidence type="ECO:0000313" key="6">
    <source>
        <dbReference type="Proteomes" id="UP000247536"/>
    </source>
</evidence>
<dbReference type="PANTHER" id="PTHR30146">
    <property type="entry name" value="LACI-RELATED TRANSCRIPTIONAL REPRESSOR"/>
    <property type="match status" value="1"/>
</dbReference>
<dbReference type="Gene3D" id="3.40.50.2300">
    <property type="match status" value="2"/>
</dbReference>
<comment type="caution">
    <text evidence="5">The sequence shown here is derived from an EMBL/GenBank/DDBJ whole genome shotgun (WGS) entry which is preliminary data.</text>
</comment>
<dbReference type="PANTHER" id="PTHR30146:SF138">
    <property type="entry name" value="TRANSCRIPTIONAL REGULATORY PROTEIN"/>
    <property type="match status" value="1"/>
</dbReference>
<dbReference type="InterPro" id="IPR000843">
    <property type="entry name" value="HTH_LacI"/>
</dbReference>
<dbReference type="CDD" id="cd06267">
    <property type="entry name" value="PBP1_LacI_sugar_binding-like"/>
    <property type="match status" value="1"/>
</dbReference>
<dbReference type="InterPro" id="IPR028082">
    <property type="entry name" value="Peripla_BP_I"/>
</dbReference>
<proteinExistence type="predicted"/>
<dbReference type="RefSeq" id="WP_110792311.1">
    <property type="nucleotide sequence ID" value="NZ_QJRY01000005.1"/>
</dbReference>
<evidence type="ECO:0000313" key="5">
    <source>
        <dbReference type="EMBL" id="PYB72306.1"/>
    </source>
</evidence>
<reference evidence="5 6" key="1">
    <citation type="submission" date="2018-06" db="EMBL/GenBank/DDBJ databases">
        <title>Rhizobium wuzhouense sp. nov., isolated from roots of Oryza officinalis.</title>
        <authorList>
            <person name="Yuan T."/>
        </authorList>
    </citation>
    <scope>NUCLEOTIDE SEQUENCE [LARGE SCALE GENOMIC DNA]</scope>
    <source>
        <strain evidence="5 6">W44</strain>
    </source>
</reference>
<dbReference type="InterPro" id="IPR010982">
    <property type="entry name" value="Lambda_DNA-bd_dom_sf"/>
</dbReference>
<keyword evidence="3" id="KW-0804">Transcription</keyword>
<dbReference type="EMBL" id="QJRY01000005">
    <property type="protein sequence ID" value="PYB72306.1"/>
    <property type="molecule type" value="Genomic_DNA"/>
</dbReference>
<evidence type="ECO:0000256" key="1">
    <source>
        <dbReference type="ARBA" id="ARBA00023015"/>
    </source>
</evidence>
<organism evidence="5 6">
    <name type="scientific">Rhizobium wuzhouense</name>
    <dbReference type="NCBI Taxonomy" id="1986026"/>
    <lineage>
        <taxon>Bacteria</taxon>
        <taxon>Pseudomonadati</taxon>
        <taxon>Pseudomonadota</taxon>
        <taxon>Alphaproteobacteria</taxon>
        <taxon>Hyphomicrobiales</taxon>
        <taxon>Rhizobiaceae</taxon>
        <taxon>Rhizobium/Agrobacterium group</taxon>
        <taxon>Rhizobium</taxon>
    </lineage>
</organism>
<dbReference type="SMART" id="SM00354">
    <property type="entry name" value="HTH_LACI"/>
    <property type="match status" value="1"/>
</dbReference>
<sequence length="341" mass="36433">MEKQKLGPPTDRVTIRHVAEHAGVSVAAVSKVLRNAYGVSEALRTKVENAIDLLKYRPSTAARAMRGRTYTVGILVVELTNPFVPVLLEGIDAGLAEANYKAMVGVGRAASKLETSMIESMIDTRMDGLVLIGPQISGSVVAHYAKQIPIVAIAHHEPQATLYDTVNSDDFAGAQMAVEALASRGYSDIAMLSYDRSDSPSSVVAVQREAGYKAAMAAIGLEDKTRIIRHPHPSEPRAKELAALLASKDRPRAIFAWSDLDAIPLLAACHEAGVEVPGSLAVIGYDDCSLAGQPAVSLSSVNQDPMELGVRACELLLSRIEGREEAQHSAVPPRVVLRRSV</sequence>
<evidence type="ECO:0000256" key="3">
    <source>
        <dbReference type="ARBA" id="ARBA00023163"/>
    </source>
</evidence>
<dbReference type="InterPro" id="IPR046335">
    <property type="entry name" value="LacI/GalR-like_sensor"/>
</dbReference>
<dbReference type="PROSITE" id="PS50932">
    <property type="entry name" value="HTH_LACI_2"/>
    <property type="match status" value="1"/>
</dbReference>
<evidence type="ECO:0000256" key="2">
    <source>
        <dbReference type="ARBA" id="ARBA00023125"/>
    </source>
</evidence>